<name>A0A8C5WLW5_9ANUR</name>
<dbReference type="AlphaFoldDB" id="A0A8C5WLW5"/>
<dbReference type="Proteomes" id="UP000694569">
    <property type="component" value="Unplaced"/>
</dbReference>
<protein>
    <submittedName>
        <fullName evidence="2">Uncharacterized protein</fullName>
    </submittedName>
</protein>
<accession>A0A8C5WLW5</accession>
<evidence type="ECO:0000256" key="1">
    <source>
        <dbReference type="SAM" id="MobiDB-lite"/>
    </source>
</evidence>
<sequence length="76" mass="8772">MTKKSIKVKNNKKNTHTKINRKTVIPPPPCTRQRSVSLLRMQLQERFLYYTYIIYFPFGRTCQSGQNVSACSSGST</sequence>
<dbReference type="Ensembl" id="ENSLLET00000049396.1">
    <property type="protein sequence ID" value="ENSLLEP00000047533.1"/>
    <property type="gene ID" value="ENSLLEG00000030035.1"/>
</dbReference>
<feature type="compositionally biased region" description="Basic residues" evidence="1">
    <location>
        <begin position="1"/>
        <end position="21"/>
    </location>
</feature>
<organism evidence="2 3">
    <name type="scientific">Leptobrachium leishanense</name>
    <name type="common">Leishan spiny toad</name>
    <dbReference type="NCBI Taxonomy" id="445787"/>
    <lineage>
        <taxon>Eukaryota</taxon>
        <taxon>Metazoa</taxon>
        <taxon>Chordata</taxon>
        <taxon>Craniata</taxon>
        <taxon>Vertebrata</taxon>
        <taxon>Euteleostomi</taxon>
        <taxon>Amphibia</taxon>
        <taxon>Batrachia</taxon>
        <taxon>Anura</taxon>
        <taxon>Pelobatoidea</taxon>
        <taxon>Megophryidae</taxon>
        <taxon>Leptobrachium</taxon>
    </lineage>
</organism>
<feature type="region of interest" description="Disordered" evidence="1">
    <location>
        <begin position="1"/>
        <end position="27"/>
    </location>
</feature>
<proteinExistence type="predicted"/>
<reference evidence="2" key="2">
    <citation type="submission" date="2025-09" db="UniProtKB">
        <authorList>
            <consortium name="Ensembl"/>
        </authorList>
    </citation>
    <scope>IDENTIFICATION</scope>
</reference>
<evidence type="ECO:0000313" key="3">
    <source>
        <dbReference type="Proteomes" id="UP000694569"/>
    </source>
</evidence>
<reference evidence="2" key="1">
    <citation type="submission" date="2025-08" db="UniProtKB">
        <authorList>
            <consortium name="Ensembl"/>
        </authorList>
    </citation>
    <scope>IDENTIFICATION</scope>
</reference>
<evidence type="ECO:0000313" key="2">
    <source>
        <dbReference type="Ensembl" id="ENSLLEP00000047533.1"/>
    </source>
</evidence>
<keyword evidence="3" id="KW-1185">Reference proteome</keyword>